<evidence type="ECO:0000259" key="3">
    <source>
        <dbReference type="Pfam" id="PF08541"/>
    </source>
</evidence>
<dbReference type="Pfam" id="PF08541">
    <property type="entry name" value="ACP_syn_III_C"/>
    <property type="match status" value="1"/>
</dbReference>
<evidence type="ECO:0000313" key="4">
    <source>
        <dbReference type="EMBL" id="GGN56470.1"/>
    </source>
</evidence>
<dbReference type="PANTHER" id="PTHR34069">
    <property type="entry name" value="3-OXOACYL-[ACYL-CARRIER-PROTEIN] SYNTHASE 3"/>
    <property type="match status" value="1"/>
</dbReference>
<name>A0ABQ2JVU7_9ACTN</name>
<protein>
    <submittedName>
        <fullName evidence="4">3-oxoacyl-ACP synthase</fullName>
    </submittedName>
</protein>
<proteinExistence type="predicted"/>
<keyword evidence="5" id="KW-1185">Reference proteome</keyword>
<dbReference type="PANTHER" id="PTHR34069:SF2">
    <property type="entry name" value="BETA-KETOACYL-[ACYL-CARRIER-PROTEIN] SYNTHASE III"/>
    <property type="match status" value="1"/>
</dbReference>
<feature type="domain" description="Beta-ketoacyl-[acyl-carrier-protein] synthase III C-terminal" evidence="3">
    <location>
        <begin position="225"/>
        <end position="312"/>
    </location>
</feature>
<dbReference type="Proteomes" id="UP000600080">
    <property type="component" value="Unassembled WGS sequence"/>
</dbReference>
<evidence type="ECO:0000256" key="1">
    <source>
        <dbReference type="ARBA" id="ARBA00022679"/>
    </source>
</evidence>
<sequence length="317" mass="34125">MTDSLITLESIAAHAPDRTVTVQDLAEPLGLNPSKVRLFTTMQGLKELRQDPEVDLFQLVLPAARQIVDALPSKDRVKYLLYGHATQQVAPHGILPAQVLREELGLDKAIAFAVTQQNCATGMAAIDIAGELLRSDGDPDARALVVTGEKSFTPGVQLVPDTALMGEASAACLVAVDGPGDPVLSYVTRTLGAYANGVRLGKEKAAELGQIYPDLFADVMRKAVADAGLTLDDIELLIPHNVNMMSWRQTIKAMGFPRERTYLDNIPRFSHCFASDVLINYDTLKADGRLVPGGHYLMASVGVGTTFAAMVFTHRGT</sequence>
<dbReference type="RefSeq" id="WP_189101804.1">
    <property type="nucleotide sequence ID" value="NZ_BMND01000026.1"/>
</dbReference>
<reference evidence="5" key="1">
    <citation type="journal article" date="2019" name="Int. J. Syst. Evol. Microbiol.">
        <title>The Global Catalogue of Microorganisms (GCM) 10K type strain sequencing project: providing services to taxonomists for standard genome sequencing and annotation.</title>
        <authorList>
            <consortium name="The Broad Institute Genomics Platform"/>
            <consortium name="The Broad Institute Genome Sequencing Center for Infectious Disease"/>
            <person name="Wu L."/>
            <person name="Ma J."/>
        </authorList>
    </citation>
    <scope>NUCLEOTIDE SEQUENCE [LARGE SCALE GENOMIC DNA]</scope>
    <source>
        <strain evidence="5">CGMCC 4.7323</strain>
    </source>
</reference>
<dbReference type="InterPro" id="IPR016039">
    <property type="entry name" value="Thiolase-like"/>
</dbReference>
<dbReference type="Gene3D" id="3.40.47.10">
    <property type="match status" value="2"/>
</dbReference>
<accession>A0ABQ2JVU7</accession>
<keyword evidence="1" id="KW-0808">Transferase</keyword>
<organism evidence="4 5">
    <name type="scientific">Streptomyces kronopolitis</name>
    <dbReference type="NCBI Taxonomy" id="1612435"/>
    <lineage>
        <taxon>Bacteria</taxon>
        <taxon>Bacillati</taxon>
        <taxon>Actinomycetota</taxon>
        <taxon>Actinomycetes</taxon>
        <taxon>Kitasatosporales</taxon>
        <taxon>Streptomycetaceae</taxon>
        <taxon>Streptomyces</taxon>
    </lineage>
</organism>
<keyword evidence="2" id="KW-0012">Acyltransferase</keyword>
<dbReference type="InterPro" id="IPR013747">
    <property type="entry name" value="ACP_syn_III_C"/>
</dbReference>
<evidence type="ECO:0000313" key="5">
    <source>
        <dbReference type="Proteomes" id="UP000600080"/>
    </source>
</evidence>
<dbReference type="GeneID" id="301550793"/>
<dbReference type="SUPFAM" id="SSF53901">
    <property type="entry name" value="Thiolase-like"/>
    <property type="match status" value="1"/>
</dbReference>
<dbReference type="CDD" id="cd00827">
    <property type="entry name" value="init_cond_enzymes"/>
    <property type="match status" value="1"/>
</dbReference>
<comment type="caution">
    <text evidence="4">The sequence shown here is derived from an EMBL/GenBank/DDBJ whole genome shotgun (WGS) entry which is preliminary data.</text>
</comment>
<gene>
    <name evidence="4" type="ORF">GCM10012285_51060</name>
</gene>
<dbReference type="EMBL" id="BMND01000026">
    <property type="protein sequence ID" value="GGN56470.1"/>
    <property type="molecule type" value="Genomic_DNA"/>
</dbReference>
<evidence type="ECO:0000256" key="2">
    <source>
        <dbReference type="ARBA" id="ARBA00023315"/>
    </source>
</evidence>